<dbReference type="EMBL" id="HF680312">
    <property type="protein sequence ID" value="CCU71846.1"/>
    <property type="molecule type" value="Genomic_DNA"/>
</dbReference>
<accession>M5DQX8</accession>
<evidence type="ECO:0000256" key="7">
    <source>
        <dbReference type="RuleBase" id="RU003345"/>
    </source>
</evidence>
<dbReference type="PIRSF" id="PIRSF036492">
    <property type="entry name" value="ALDH"/>
    <property type="match status" value="1"/>
</dbReference>
<dbReference type="InterPro" id="IPR029510">
    <property type="entry name" value="Ald_DH_CS_GLU"/>
</dbReference>
<feature type="active site" evidence="5 6">
    <location>
        <position position="226"/>
    </location>
</feature>
<keyword evidence="2 4" id="KW-0560">Oxidoreductase</keyword>
<organism evidence="9 10">
    <name type="scientific">Thalassolituus oleivorans MIL-1</name>
    <dbReference type="NCBI Taxonomy" id="1298593"/>
    <lineage>
        <taxon>Bacteria</taxon>
        <taxon>Pseudomonadati</taxon>
        <taxon>Pseudomonadota</taxon>
        <taxon>Gammaproteobacteria</taxon>
        <taxon>Oceanospirillales</taxon>
        <taxon>Oceanospirillaceae</taxon>
        <taxon>Thalassolituus</taxon>
    </lineage>
</organism>
<dbReference type="InterPro" id="IPR016163">
    <property type="entry name" value="Ald_DH_C"/>
</dbReference>
<dbReference type="GO" id="GO:0006081">
    <property type="term" value="P:aldehyde metabolic process"/>
    <property type="evidence" value="ECO:0007669"/>
    <property type="project" value="InterPro"/>
</dbReference>
<evidence type="ECO:0000256" key="6">
    <source>
        <dbReference type="PROSITE-ProRule" id="PRU10007"/>
    </source>
</evidence>
<dbReference type="STRING" id="187493.CN03_11110"/>
<dbReference type="AlphaFoldDB" id="M5DQX8"/>
<dbReference type="RefSeq" id="WP_015486579.1">
    <property type="nucleotide sequence ID" value="NC_020888.1"/>
</dbReference>
<dbReference type="FunFam" id="3.40.605.10:FF:000004">
    <property type="entry name" value="Aldehyde dehydrogenase"/>
    <property type="match status" value="1"/>
</dbReference>
<comment type="similarity">
    <text evidence="1 4 7">Belongs to the aldehyde dehydrogenase family.</text>
</comment>
<proteinExistence type="inferred from homology"/>
<dbReference type="InterPro" id="IPR016161">
    <property type="entry name" value="Ald_DH/histidinol_DH"/>
</dbReference>
<dbReference type="InterPro" id="IPR016162">
    <property type="entry name" value="Ald_DH_N"/>
</dbReference>
<evidence type="ECO:0000256" key="2">
    <source>
        <dbReference type="ARBA" id="ARBA00023002"/>
    </source>
</evidence>
<sequence>MNSTIQTAVFPSDDTNPIISDAFKQQHDRTEERRQNFNYAQRVAILEKLKHAIQSREKDIYQALYADFKKPETEVQLTEIFPVLQEIRHTLAHLKNWMKTKNVKTSLSVLGTKAKLRPEAKGTCLIIAPWNYPFNLSFGPLVSALAAGNSAIIKPSEMTPHTSALVADIVKNTFPPDLVTVIEGDAVASQALLKLPFDHIFFTGSPQVGKIVMGEAAKSLASVTLELGGKSPTIVGPTANINKAARNIVWGKFANNGQTCIAPDHVFVHRDIAEKFTQAVKKEVQRVYGHSKDAQKQSPDYCRIVNDRHFGRLESLLNDARDKGAKFIQGGDMDASDNYLAPTVLTHVSDDMKINQEELFGPILPIIEFDDIQSVITRINANPKPLALYIFSDDSAFVDHIITSTSSGAVGVNLTVVHFLHPNLPFGGVNNSGIGVAHGYHGFLAFSHEKGILQDQTSITHMLFPPYTPTVKRLVNMVVKFLG</sequence>
<protein>
    <recommendedName>
        <fullName evidence="4">Aldehyde dehydrogenase</fullName>
    </recommendedName>
</protein>
<dbReference type="Gene3D" id="3.40.309.10">
    <property type="entry name" value="Aldehyde Dehydrogenase, Chain A, domain 2"/>
    <property type="match status" value="1"/>
</dbReference>
<dbReference type="FunFam" id="3.40.309.10:FF:000003">
    <property type="entry name" value="Aldehyde dehydrogenase"/>
    <property type="match status" value="1"/>
</dbReference>
<dbReference type="InterPro" id="IPR015590">
    <property type="entry name" value="Aldehyde_DH_dom"/>
</dbReference>
<dbReference type="HOGENOM" id="CLU_005391_3_1_6"/>
<dbReference type="GeneID" id="79176314"/>
<dbReference type="InterPro" id="IPR012394">
    <property type="entry name" value="Aldehyde_DH_NAD(P)"/>
</dbReference>
<evidence type="ECO:0000259" key="8">
    <source>
        <dbReference type="Pfam" id="PF00171"/>
    </source>
</evidence>
<feature type="active site" evidence="5">
    <location>
        <position position="260"/>
    </location>
</feature>
<dbReference type="Proteomes" id="UP000011866">
    <property type="component" value="Chromosome"/>
</dbReference>
<reference evidence="9 10" key="1">
    <citation type="journal article" date="2013" name="Genome Announc.">
        <title>Genome Sequence of Thalassolituus oleivorans MIL-1 (DSM 14913T).</title>
        <authorList>
            <person name="Golyshin P.N."/>
            <person name="Werner J."/>
            <person name="Chernikova T.N."/>
            <person name="Tran H."/>
            <person name="Ferrer M."/>
            <person name="Yakimov M.M."/>
            <person name="Teeling H."/>
            <person name="Golyshina O.V."/>
        </authorList>
    </citation>
    <scope>NUCLEOTIDE SEQUENCE [LARGE SCALE GENOMIC DNA]</scope>
    <source>
        <strain evidence="9 10">MIL-1</strain>
    </source>
</reference>
<dbReference type="GO" id="GO:0004029">
    <property type="term" value="F:aldehyde dehydrogenase (NAD+) activity"/>
    <property type="evidence" value="ECO:0007669"/>
    <property type="project" value="TreeGrafter"/>
</dbReference>
<keyword evidence="3" id="KW-0520">NAD</keyword>
<dbReference type="eggNOG" id="COG1012">
    <property type="taxonomic scope" value="Bacteria"/>
</dbReference>
<dbReference type="KEGG" id="tol:TOL_1421"/>
<dbReference type="PANTHER" id="PTHR43570:SF20">
    <property type="entry name" value="ALDEHYDE DEHYDROGENASE ALDX-RELATED"/>
    <property type="match status" value="1"/>
</dbReference>
<evidence type="ECO:0000256" key="3">
    <source>
        <dbReference type="ARBA" id="ARBA00023027"/>
    </source>
</evidence>
<dbReference type="PATRIC" id="fig|1298593.3.peg.1359"/>
<dbReference type="Pfam" id="PF00171">
    <property type="entry name" value="Aldedh"/>
    <property type="match status" value="1"/>
</dbReference>
<dbReference type="GO" id="GO:0005737">
    <property type="term" value="C:cytoplasm"/>
    <property type="evidence" value="ECO:0007669"/>
    <property type="project" value="TreeGrafter"/>
</dbReference>
<feature type="domain" description="Aldehyde dehydrogenase" evidence="8">
    <location>
        <begin position="33"/>
        <end position="450"/>
    </location>
</feature>
<name>M5DQX8_9GAMM</name>
<gene>
    <name evidence="9" type="ORF">TOL_1421</name>
</gene>
<evidence type="ECO:0000313" key="10">
    <source>
        <dbReference type="Proteomes" id="UP000011866"/>
    </source>
</evidence>
<dbReference type="PROSITE" id="PS00070">
    <property type="entry name" value="ALDEHYDE_DEHYDR_CYS"/>
    <property type="match status" value="1"/>
</dbReference>
<dbReference type="CDD" id="cd07134">
    <property type="entry name" value="ALDH_AlkH-like"/>
    <property type="match status" value="1"/>
</dbReference>
<dbReference type="SUPFAM" id="SSF53720">
    <property type="entry name" value="ALDH-like"/>
    <property type="match status" value="1"/>
</dbReference>
<evidence type="ECO:0000256" key="1">
    <source>
        <dbReference type="ARBA" id="ARBA00009986"/>
    </source>
</evidence>
<dbReference type="PROSITE" id="PS00687">
    <property type="entry name" value="ALDEHYDE_DEHYDR_GLU"/>
    <property type="match status" value="1"/>
</dbReference>
<dbReference type="InterPro" id="IPR016160">
    <property type="entry name" value="Ald_DH_CS_CYS"/>
</dbReference>
<evidence type="ECO:0000256" key="5">
    <source>
        <dbReference type="PIRSR" id="PIRSR036492-1"/>
    </source>
</evidence>
<dbReference type="PANTHER" id="PTHR43570">
    <property type="entry name" value="ALDEHYDE DEHYDROGENASE"/>
    <property type="match status" value="1"/>
</dbReference>
<evidence type="ECO:0000256" key="4">
    <source>
        <dbReference type="PIRNR" id="PIRNR036492"/>
    </source>
</evidence>
<keyword evidence="10" id="KW-1185">Reference proteome</keyword>
<dbReference type="Gene3D" id="3.40.605.10">
    <property type="entry name" value="Aldehyde Dehydrogenase, Chain A, domain 1"/>
    <property type="match status" value="1"/>
</dbReference>
<evidence type="ECO:0000313" key="9">
    <source>
        <dbReference type="EMBL" id="CCU71846.1"/>
    </source>
</evidence>